<dbReference type="Proteomes" id="UP001497482">
    <property type="component" value="Chromosome 18"/>
</dbReference>
<evidence type="ECO:0000313" key="2">
    <source>
        <dbReference type="EMBL" id="CAL1588920.1"/>
    </source>
</evidence>
<reference evidence="2 3" key="1">
    <citation type="submission" date="2024-04" db="EMBL/GenBank/DDBJ databases">
        <authorList>
            <person name="Waldvogel A.-M."/>
            <person name="Schoenle A."/>
        </authorList>
    </citation>
    <scope>NUCLEOTIDE SEQUENCE [LARGE SCALE GENOMIC DNA]</scope>
</reference>
<dbReference type="EMBL" id="OZ035840">
    <property type="protein sequence ID" value="CAL1588920.1"/>
    <property type="molecule type" value="Genomic_DNA"/>
</dbReference>
<sequence>MRGHSWERWPSIPFSMARRTSVSTAWLRYEHASPPQYYSSRQTLVSSPSQTHIPDDNMQSGQLFYVGLPSSYSLEAPMPRLPSYESVRKKDRQKHIHKLIADRFGLSGSMPEEPPPSYEESVGRSVEVLHSSDQLCSDTADPHMSFTNGGFNNYEDPPAAPCDPSNGLSPL</sequence>
<gene>
    <name evidence="2" type="ORF">KC01_LOCUS18625</name>
</gene>
<evidence type="ECO:0000256" key="1">
    <source>
        <dbReference type="SAM" id="MobiDB-lite"/>
    </source>
</evidence>
<accession>A0AAV2KG51</accession>
<keyword evidence="3" id="KW-1185">Reference proteome</keyword>
<name>A0AAV2KG51_KNICA</name>
<proteinExistence type="predicted"/>
<dbReference type="AlphaFoldDB" id="A0AAV2KG51"/>
<protein>
    <submittedName>
        <fullName evidence="2">Uncharacterized protein</fullName>
    </submittedName>
</protein>
<evidence type="ECO:0000313" key="3">
    <source>
        <dbReference type="Proteomes" id="UP001497482"/>
    </source>
</evidence>
<feature type="region of interest" description="Disordered" evidence="1">
    <location>
        <begin position="102"/>
        <end position="171"/>
    </location>
</feature>
<organism evidence="2 3">
    <name type="scientific">Knipowitschia caucasica</name>
    <name type="common">Caucasian dwarf goby</name>
    <name type="synonym">Pomatoschistus caucasicus</name>
    <dbReference type="NCBI Taxonomy" id="637954"/>
    <lineage>
        <taxon>Eukaryota</taxon>
        <taxon>Metazoa</taxon>
        <taxon>Chordata</taxon>
        <taxon>Craniata</taxon>
        <taxon>Vertebrata</taxon>
        <taxon>Euteleostomi</taxon>
        <taxon>Actinopterygii</taxon>
        <taxon>Neopterygii</taxon>
        <taxon>Teleostei</taxon>
        <taxon>Neoteleostei</taxon>
        <taxon>Acanthomorphata</taxon>
        <taxon>Gobiaria</taxon>
        <taxon>Gobiiformes</taxon>
        <taxon>Gobioidei</taxon>
        <taxon>Gobiidae</taxon>
        <taxon>Gobiinae</taxon>
        <taxon>Knipowitschia</taxon>
    </lineage>
</organism>